<organism evidence="2 3">
    <name type="scientific">Reticulomyxa filosa</name>
    <dbReference type="NCBI Taxonomy" id="46433"/>
    <lineage>
        <taxon>Eukaryota</taxon>
        <taxon>Sar</taxon>
        <taxon>Rhizaria</taxon>
        <taxon>Retaria</taxon>
        <taxon>Foraminifera</taxon>
        <taxon>Monothalamids</taxon>
        <taxon>Reticulomyxidae</taxon>
        <taxon>Reticulomyxa</taxon>
    </lineage>
</organism>
<evidence type="ECO:0000256" key="1">
    <source>
        <dbReference type="SAM" id="Phobius"/>
    </source>
</evidence>
<accession>X6LED6</accession>
<proteinExistence type="predicted"/>
<dbReference type="EMBL" id="ASPP01044878">
    <property type="protein sequence ID" value="ETN99119.1"/>
    <property type="molecule type" value="Genomic_DNA"/>
</dbReference>
<keyword evidence="1" id="KW-0812">Transmembrane</keyword>
<evidence type="ECO:0000313" key="3">
    <source>
        <dbReference type="Proteomes" id="UP000023152"/>
    </source>
</evidence>
<dbReference type="InterPro" id="IPR006942">
    <property type="entry name" value="TH1"/>
</dbReference>
<dbReference type="Pfam" id="PF04858">
    <property type="entry name" value="TH1"/>
    <property type="match status" value="1"/>
</dbReference>
<sequence length="254" mass="30080">MIADNTTKSVAYNMKPREINTNDLKHSFFFLNRKYFTIKIMIVQKSPLISKGIIIWIRYCVIKKKGYFNSTYESYFTSLFLSLLASIVQKYYFLVCIYFNIYICIYDLIHKRCNVAELMDEMISIPKGLKALKEMEILQKLLDMLIFMLQHGEYKIVLDIMLSKHVAKLDRTPLRHFIPRIISTISPHVSSDFINRLFDIFKHENSMNAIKNDNVMKDDLLAFVENVRTKQMKYFPDKIKQVIEMIKSDTQSTY</sequence>
<comment type="caution">
    <text evidence="2">The sequence shown here is derived from an EMBL/GenBank/DDBJ whole genome shotgun (WGS) entry which is preliminary data.</text>
</comment>
<dbReference type="Proteomes" id="UP000023152">
    <property type="component" value="Unassembled WGS sequence"/>
</dbReference>
<keyword evidence="1" id="KW-1133">Transmembrane helix</keyword>
<reference evidence="2 3" key="1">
    <citation type="journal article" date="2013" name="Curr. Biol.">
        <title>The Genome of the Foraminiferan Reticulomyxa filosa.</title>
        <authorList>
            <person name="Glockner G."/>
            <person name="Hulsmann N."/>
            <person name="Schleicher M."/>
            <person name="Noegel A.A."/>
            <person name="Eichinger L."/>
            <person name="Gallinger C."/>
            <person name="Pawlowski J."/>
            <person name="Sierra R."/>
            <person name="Euteneuer U."/>
            <person name="Pillet L."/>
            <person name="Moustafa A."/>
            <person name="Platzer M."/>
            <person name="Groth M."/>
            <person name="Szafranski K."/>
            <person name="Schliwa M."/>
        </authorList>
    </citation>
    <scope>NUCLEOTIDE SEQUENCE [LARGE SCALE GENOMIC DNA]</scope>
</reference>
<dbReference type="OrthoDB" id="511287at2759"/>
<keyword evidence="3" id="KW-1185">Reference proteome</keyword>
<name>X6LED6_RETFI</name>
<dbReference type="GO" id="GO:0005634">
    <property type="term" value="C:nucleus"/>
    <property type="evidence" value="ECO:0007669"/>
    <property type="project" value="InterPro"/>
</dbReference>
<dbReference type="GO" id="GO:0045892">
    <property type="term" value="P:negative regulation of DNA-templated transcription"/>
    <property type="evidence" value="ECO:0007669"/>
    <property type="project" value="InterPro"/>
</dbReference>
<gene>
    <name evidence="2" type="ORF">RFI_38368</name>
</gene>
<evidence type="ECO:0000313" key="2">
    <source>
        <dbReference type="EMBL" id="ETN99119.1"/>
    </source>
</evidence>
<keyword evidence="1" id="KW-0472">Membrane</keyword>
<protein>
    <submittedName>
        <fullName evidence="2">Uncharacterized protein</fullName>
    </submittedName>
</protein>
<feature type="transmembrane region" description="Helical" evidence="1">
    <location>
        <begin position="91"/>
        <end position="109"/>
    </location>
</feature>
<dbReference type="AlphaFoldDB" id="X6LED6"/>